<reference evidence="2 3" key="1">
    <citation type="submission" date="2016-11" db="EMBL/GenBank/DDBJ databases">
        <authorList>
            <person name="Jaros S."/>
            <person name="Januszkiewicz K."/>
            <person name="Wedrychowicz H."/>
        </authorList>
    </citation>
    <scope>NUCLEOTIDE SEQUENCE [LARGE SCALE GENOMIC DNA]</scope>
    <source>
        <strain evidence="2 3">DSM 15929</strain>
    </source>
</reference>
<dbReference type="OrthoDB" id="9789543at2"/>
<evidence type="ECO:0000259" key="1">
    <source>
        <dbReference type="Pfam" id="PF16363"/>
    </source>
</evidence>
<dbReference type="Pfam" id="PF16363">
    <property type="entry name" value="GDP_Man_Dehyd"/>
    <property type="match status" value="1"/>
</dbReference>
<dbReference type="CDD" id="cd05260">
    <property type="entry name" value="GDP_MD_SDR_e"/>
    <property type="match status" value="1"/>
</dbReference>
<dbReference type="AlphaFoldDB" id="A0A1M6UES8"/>
<organism evidence="2 3">
    <name type="scientific">Anaerocolumna jejuensis DSM 15929</name>
    <dbReference type="NCBI Taxonomy" id="1121322"/>
    <lineage>
        <taxon>Bacteria</taxon>
        <taxon>Bacillati</taxon>
        <taxon>Bacillota</taxon>
        <taxon>Clostridia</taxon>
        <taxon>Lachnospirales</taxon>
        <taxon>Lachnospiraceae</taxon>
        <taxon>Anaerocolumna</taxon>
    </lineage>
</organism>
<evidence type="ECO:0000313" key="2">
    <source>
        <dbReference type="EMBL" id="SHK67661.1"/>
    </source>
</evidence>
<name>A0A1M6UES8_9FIRM</name>
<dbReference type="PRINTS" id="PR01713">
    <property type="entry name" value="NUCEPIMERASE"/>
</dbReference>
<proteinExistence type="predicted"/>
<protein>
    <submittedName>
        <fullName evidence="2">GDPmannose 4,6-dehydratase</fullName>
    </submittedName>
</protein>
<evidence type="ECO:0000313" key="3">
    <source>
        <dbReference type="Proteomes" id="UP000184386"/>
    </source>
</evidence>
<dbReference type="EMBL" id="FRAC01000015">
    <property type="protein sequence ID" value="SHK67661.1"/>
    <property type="molecule type" value="Genomic_DNA"/>
</dbReference>
<dbReference type="PANTHER" id="PTHR43000">
    <property type="entry name" value="DTDP-D-GLUCOSE 4,6-DEHYDRATASE-RELATED"/>
    <property type="match status" value="1"/>
</dbReference>
<dbReference type="Proteomes" id="UP000184386">
    <property type="component" value="Unassembled WGS sequence"/>
</dbReference>
<dbReference type="STRING" id="1121322.SAMN02745136_03054"/>
<keyword evidence="3" id="KW-1185">Reference proteome</keyword>
<feature type="domain" description="NAD(P)-binding" evidence="1">
    <location>
        <begin position="4"/>
        <end position="303"/>
    </location>
</feature>
<dbReference type="SUPFAM" id="SSF51735">
    <property type="entry name" value="NAD(P)-binding Rossmann-fold domains"/>
    <property type="match status" value="1"/>
</dbReference>
<dbReference type="InterPro" id="IPR016040">
    <property type="entry name" value="NAD(P)-bd_dom"/>
</dbReference>
<accession>A0A1M6UES8</accession>
<dbReference type="Gene3D" id="3.90.25.10">
    <property type="entry name" value="UDP-galactose 4-epimerase, domain 1"/>
    <property type="match status" value="1"/>
</dbReference>
<gene>
    <name evidence="2" type="ORF">SAMN02745136_03054</name>
</gene>
<dbReference type="Gene3D" id="3.40.50.720">
    <property type="entry name" value="NAD(P)-binding Rossmann-like Domain"/>
    <property type="match status" value="1"/>
</dbReference>
<sequence>MKALIIGGAGFVGSYLINHLYHDCKWSVAVTKLENEFIEEDYVTPYNLDILDKEAIHQVLKEVRPDYIFHLAAQSSVALSWKNPALTIDVNIKGSINVLDAIRELDYNPRILLIGSGEEYGHILPEETPITESNHTRPGNIYAATKACQNMLGKIYSDAYQMEIIMIRAFNHIGPKQSPIFVVADFCKQVADIEKGLREPVIKVGNLSAKRDFTDVRDVVRAYSLLIQKGAAGETYNVGNGEAIKIEELLQKILSFSTANIKIETDLTKLRPVDVPIIEADISKLQDCTGWKRKISLEQTIMETLNYWRINKSNVKS</sequence>
<dbReference type="RefSeq" id="WP_073277442.1">
    <property type="nucleotide sequence ID" value="NZ_FRAC01000015.1"/>
</dbReference>
<dbReference type="InterPro" id="IPR036291">
    <property type="entry name" value="NAD(P)-bd_dom_sf"/>
</dbReference>